<accession>A0A938WN75</accession>
<sequence length="438" mass="49007">MKKTAIASIALAIIAAQAATESQAQVAAFDSVSTHQRGNRLSIGGYGEVALTRNFYSDNVYRYSQASKYKDAPGHGRFDIPHAVVYISYDFGKGWTMSSEIEFEHGGAGGAVEKEFEEAGEWEQETEKGGEVELEQFWIQKSFASWANIRVGHFVVPVGFTNAYHEPLNFFTVYRPEGEATILPCTWHDTGISFWGRSGDFRYEVQLIAGLDGFLFDRDNWIQNGAGSPFEFKVANKYGFAARIDNYTIPGLRIGLSGYYGRSMHNTFPHDLESDGNKYKEVKGTVAIGAIDFAYNAHNWIVRGNADYGYVGDAAAISEAKRNINATDAPYKKSPVGKNAFAIGVEAGYDVFSQINKTRRTNQKLYVFGRYDCYDSYIPSKQQAQYEYTKKIRMAAGINYHPIPQVAVKAEYSKRFFKSQYNDEPSVSLGIAYEGFFL</sequence>
<dbReference type="EMBL" id="JACJJL010000007">
    <property type="protein sequence ID" value="MBM6661229.1"/>
    <property type="molecule type" value="Genomic_DNA"/>
</dbReference>
<organism evidence="2 3">
    <name type="scientific">Marseilla massiliensis</name>
    <dbReference type="NCBI Taxonomy" id="1841864"/>
    <lineage>
        <taxon>Bacteria</taxon>
        <taxon>Pseudomonadati</taxon>
        <taxon>Bacteroidota</taxon>
        <taxon>Bacteroidia</taxon>
        <taxon>Bacteroidales</taxon>
        <taxon>Prevotellaceae</taxon>
        <taxon>Marseilla</taxon>
    </lineage>
</organism>
<evidence type="ECO:0008006" key="4">
    <source>
        <dbReference type="Google" id="ProtNLM"/>
    </source>
</evidence>
<keyword evidence="3" id="KW-1185">Reference proteome</keyword>
<evidence type="ECO:0000313" key="3">
    <source>
        <dbReference type="Proteomes" id="UP000764045"/>
    </source>
</evidence>
<name>A0A938WN75_9BACT</name>
<feature type="signal peptide" evidence="1">
    <location>
        <begin position="1"/>
        <end position="18"/>
    </location>
</feature>
<dbReference type="Proteomes" id="UP000764045">
    <property type="component" value="Unassembled WGS sequence"/>
</dbReference>
<evidence type="ECO:0000256" key="1">
    <source>
        <dbReference type="SAM" id="SignalP"/>
    </source>
</evidence>
<dbReference type="InterPro" id="IPR023614">
    <property type="entry name" value="Porin_dom_sf"/>
</dbReference>
<dbReference type="AlphaFoldDB" id="A0A938WN75"/>
<dbReference type="SUPFAM" id="SSF56935">
    <property type="entry name" value="Porins"/>
    <property type="match status" value="1"/>
</dbReference>
<feature type="chain" id="PRO_5037980463" description="Porin" evidence="1">
    <location>
        <begin position="19"/>
        <end position="438"/>
    </location>
</feature>
<proteinExistence type="predicted"/>
<dbReference type="RefSeq" id="WP_205108734.1">
    <property type="nucleotide sequence ID" value="NZ_JACJJL010000007.1"/>
</dbReference>
<comment type="caution">
    <text evidence="2">The sequence shown here is derived from an EMBL/GenBank/DDBJ whole genome shotgun (WGS) entry which is preliminary data.</text>
</comment>
<keyword evidence="1" id="KW-0732">Signal</keyword>
<reference evidence="2 3" key="1">
    <citation type="journal article" date="2021" name="Sci. Rep.">
        <title>The distribution of antibiotic resistance genes in chicken gut microbiota commensals.</title>
        <authorList>
            <person name="Juricova H."/>
            <person name="Matiasovicova J."/>
            <person name="Kubasova T."/>
            <person name="Cejkova D."/>
            <person name="Rychlik I."/>
        </authorList>
    </citation>
    <scope>NUCLEOTIDE SEQUENCE [LARGE SCALE GENOMIC DNA]</scope>
    <source>
        <strain evidence="2 3">An819</strain>
    </source>
</reference>
<protein>
    <recommendedName>
        <fullName evidence="4">Porin</fullName>
    </recommendedName>
</protein>
<evidence type="ECO:0000313" key="2">
    <source>
        <dbReference type="EMBL" id="MBM6661229.1"/>
    </source>
</evidence>
<dbReference type="Gene3D" id="2.40.160.10">
    <property type="entry name" value="Porin"/>
    <property type="match status" value="1"/>
</dbReference>
<gene>
    <name evidence="2" type="ORF">H6B30_05585</name>
</gene>